<evidence type="ECO:0000313" key="3">
    <source>
        <dbReference type="Proteomes" id="UP000286931"/>
    </source>
</evidence>
<reference evidence="2 3" key="1">
    <citation type="submission" date="2018-12" db="EMBL/GenBank/DDBJ databases">
        <title>Draft genome sequence of Embleya hyalina NBRC 13850T.</title>
        <authorList>
            <person name="Komaki H."/>
            <person name="Hosoyama A."/>
            <person name="Kimura A."/>
            <person name="Ichikawa N."/>
            <person name="Tamura T."/>
        </authorList>
    </citation>
    <scope>NUCLEOTIDE SEQUENCE [LARGE SCALE GENOMIC DNA]</scope>
    <source>
        <strain evidence="2 3">NBRC 13850</strain>
    </source>
</reference>
<keyword evidence="3" id="KW-1185">Reference proteome</keyword>
<sequence>MRIRTTLVAVAGAALFAFAGAGTAQAHESGVEVDHTTVSGVLIANGCGHHGGKLAAFHVEDTHVSIH</sequence>
<proteinExistence type="predicted"/>
<organism evidence="2 3">
    <name type="scientific">Embleya hyalina</name>
    <dbReference type="NCBI Taxonomy" id="516124"/>
    <lineage>
        <taxon>Bacteria</taxon>
        <taxon>Bacillati</taxon>
        <taxon>Actinomycetota</taxon>
        <taxon>Actinomycetes</taxon>
        <taxon>Kitasatosporales</taxon>
        <taxon>Streptomycetaceae</taxon>
        <taxon>Embleya</taxon>
    </lineage>
</organism>
<dbReference type="Proteomes" id="UP000286931">
    <property type="component" value="Unassembled WGS sequence"/>
</dbReference>
<dbReference type="OrthoDB" id="9977450at2"/>
<keyword evidence="1" id="KW-0732">Signal</keyword>
<evidence type="ECO:0000256" key="1">
    <source>
        <dbReference type="SAM" id="SignalP"/>
    </source>
</evidence>
<protein>
    <submittedName>
        <fullName evidence="2">Uncharacterized protein</fullName>
    </submittedName>
</protein>
<dbReference type="AlphaFoldDB" id="A0A401YU32"/>
<evidence type="ECO:0000313" key="2">
    <source>
        <dbReference type="EMBL" id="GCD98138.1"/>
    </source>
</evidence>
<gene>
    <name evidence="2" type="ORF">EHYA_05838</name>
</gene>
<feature type="chain" id="PRO_5019082354" evidence="1">
    <location>
        <begin position="27"/>
        <end position="67"/>
    </location>
</feature>
<name>A0A401YU32_9ACTN</name>
<dbReference type="EMBL" id="BIFH01000026">
    <property type="protein sequence ID" value="GCD98138.1"/>
    <property type="molecule type" value="Genomic_DNA"/>
</dbReference>
<dbReference type="RefSeq" id="WP_126640052.1">
    <property type="nucleotide sequence ID" value="NZ_BIFH01000026.1"/>
</dbReference>
<accession>A0A401YU32</accession>
<comment type="caution">
    <text evidence="2">The sequence shown here is derived from an EMBL/GenBank/DDBJ whole genome shotgun (WGS) entry which is preliminary data.</text>
</comment>
<feature type="signal peptide" evidence="1">
    <location>
        <begin position="1"/>
        <end position="26"/>
    </location>
</feature>